<reference evidence="1 2" key="1">
    <citation type="submission" date="2016-06" db="EMBL/GenBank/DDBJ databases">
        <title>Respiratory ammonification of nitrate coupled to the oxidation of elemental sulfur in deep-sea autotrophic thermophilic bacteria.</title>
        <authorList>
            <person name="Slobodkina G.B."/>
            <person name="Mardanov A.V."/>
            <person name="Ravin N.V."/>
            <person name="Frolova A.A."/>
            <person name="Viryasiv M.B."/>
            <person name="Chernyh N.A."/>
            <person name="Bonch-Osmolovskaya E.A."/>
            <person name="Slobodkin A.I."/>
        </authorList>
    </citation>
    <scope>NUCLEOTIDE SEQUENCE [LARGE SCALE GENOMIC DNA]</scope>
    <source>
        <strain evidence="1 2">S69</strain>
    </source>
</reference>
<protein>
    <submittedName>
        <fullName evidence="1">Uncharacterized protein</fullName>
    </submittedName>
</protein>
<name>A0A1B9F5I3_9BACT</name>
<dbReference type="AlphaFoldDB" id="A0A1B9F5I3"/>
<dbReference type="STRING" id="1156395.DBT_1292"/>
<gene>
    <name evidence="1" type="ORF">DBT_1292</name>
</gene>
<accession>A0A1B9F5I3</accession>
<dbReference type="EMBL" id="MAGO01000006">
    <property type="protein sequence ID" value="OCC15172.1"/>
    <property type="molecule type" value="Genomic_DNA"/>
</dbReference>
<comment type="caution">
    <text evidence="1">The sequence shown here is derived from an EMBL/GenBank/DDBJ whole genome shotgun (WGS) entry which is preliminary data.</text>
</comment>
<evidence type="ECO:0000313" key="1">
    <source>
        <dbReference type="EMBL" id="OCC15172.1"/>
    </source>
</evidence>
<sequence>MVQLAQEVIEEKFPGRIQVEVISFGSPKEKGLRRLFSLEVKGFVLAEEESGKILRFKHLKDIWKHFRDPEKEKEYLEREFRKFLSKT</sequence>
<keyword evidence="2" id="KW-1185">Reference proteome</keyword>
<proteinExistence type="predicted"/>
<evidence type="ECO:0000313" key="2">
    <source>
        <dbReference type="Proteomes" id="UP000093080"/>
    </source>
</evidence>
<organism evidence="1 2">
    <name type="scientific">Dissulfuribacter thermophilus</name>
    <dbReference type="NCBI Taxonomy" id="1156395"/>
    <lineage>
        <taxon>Bacteria</taxon>
        <taxon>Pseudomonadati</taxon>
        <taxon>Thermodesulfobacteriota</taxon>
        <taxon>Dissulfuribacteria</taxon>
        <taxon>Dissulfuribacterales</taxon>
        <taxon>Dissulfuribacteraceae</taxon>
        <taxon>Dissulfuribacter</taxon>
    </lineage>
</organism>
<dbReference type="Proteomes" id="UP000093080">
    <property type="component" value="Unassembled WGS sequence"/>
</dbReference>